<accession>A0A448AFQ4</accession>
<evidence type="ECO:0000313" key="2">
    <source>
        <dbReference type="Proteomes" id="UP000278419"/>
    </source>
</evidence>
<evidence type="ECO:0000313" key="1">
    <source>
        <dbReference type="EMBL" id="VED97117.1"/>
    </source>
</evidence>
<dbReference type="AlphaFoldDB" id="A0A448AFQ4"/>
<name>A0A448AFQ4_STRAP</name>
<reference evidence="1 2" key="1">
    <citation type="submission" date="2018-12" db="EMBL/GenBank/DDBJ databases">
        <authorList>
            <consortium name="Pathogen Informatics"/>
        </authorList>
    </citation>
    <scope>NUCLEOTIDE SEQUENCE [LARGE SCALE GENOMIC DNA]</scope>
    <source>
        <strain evidence="1 2">NCTC10713</strain>
    </source>
</reference>
<dbReference type="Proteomes" id="UP000278419">
    <property type="component" value="Chromosome"/>
</dbReference>
<proteinExistence type="predicted"/>
<gene>
    <name evidence="1" type="ORF">NCTC10713_00006</name>
</gene>
<dbReference type="EMBL" id="LR134283">
    <property type="protein sequence ID" value="VED97117.1"/>
    <property type="molecule type" value="Genomic_DNA"/>
</dbReference>
<sequence length="132" mass="15149">MPNGMMVLVEGYGALGFNHFSDALDDIWKEENQDIDNLKTMAELYTKGKEWIKLSKDDLEEYKEILDSQADTGKYLAYQELANPFYSSSDEKAETEYLTVTKRYGYTTKETIDPTTTLQAKNRSKTLCSDGW</sequence>
<organism evidence="1 2">
    <name type="scientific">Streptococcus anginosus</name>
    <dbReference type="NCBI Taxonomy" id="1328"/>
    <lineage>
        <taxon>Bacteria</taxon>
        <taxon>Bacillati</taxon>
        <taxon>Bacillota</taxon>
        <taxon>Bacilli</taxon>
        <taxon>Lactobacillales</taxon>
        <taxon>Streptococcaceae</taxon>
        <taxon>Streptococcus</taxon>
        <taxon>Streptococcus anginosus group</taxon>
    </lineage>
</organism>
<protein>
    <submittedName>
        <fullName evidence="1">Surface antigen</fullName>
    </submittedName>
</protein>